<dbReference type="RefSeq" id="WP_088441423.1">
    <property type="nucleotide sequence ID" value="NZ_BMMC01000029.1"/>
</dbReference>
<evidence type="ECO:0000259" key="1">
    <source>
        <dbReference type="PROSITE" id="PS50910"/>
    </source>
</evidence>
<dbReference type="InterPro" id="IPR052548">
    <property type="entry name" value="Type_VII_TA_antitoxin"/>
</dbReference>
<reference evidence="2 3" key="1">
    <citation type="journal article" date="2010" name="Int. J. Syst. Evol. Microbiol.">
        <title>Sphingopyxis bauzanensis sp. nov., a psychrophilic bacterium isolated from soil.</title>
        <authorList>
            <person name="Zhang D.C."/>
            <person name="Liu H.C."/>
            <person name="Xin Y.H."/>
            <person name="Zhou Y.G."/>
            <person name="Schinner F."/>
            <person name="Margesin R."/>
        </authorList>
    </citation>
    <scope>NUCLEOTIDE SEQUENCE [LARGE SCALE GENOMIC DNA]</scope>
    <source>
        <strain evidence="2 3">DSM 22271</strain>
    </source>
</reference>
<dbReference type="AlphaFoldDB" id="A0A246JWX8"/>
<dbReference type="CDD" id="cd05403">
    <property type="entry name" value="NT_KNTase_like"/>
    <property type="match status" value="1"/>
</dbReference>
<accession>A0A246JWX8</accession>
<gene>
    <name evidence="2" type="ORF">CDQ92_11255</name>
</gene>
<keyword evidence="3" id="KW-1185">Reference proteome</keyword>
<proteinExistence type="predicted"/>
<dbReference type="Gene3D" id="1.20.120.330">
    <property type="entry name" value="Nucleotidyltransferases domain 2"/>
    <property type="match status" value="1"/>
</dbReference>
<dbReference type="SUPFAM" id="SSF81593">
    <property type="entry name" value="Nucleotidyltransferase substrate binding subunit/domain"/>
    <property type="match status" value="1"/>
</dbReference>
<name>A0A246JWX8_9SPHN</name>
<dbReference type="GO" id="GO:0016740">
    <property type="term" value="F:transferase activity"/>
    <property type="evidence" value="ECO:0007669"/>
    <property type="project" value="UniProtKB-KW"/>
</dbReference>
<feature type="domain" description="HEPN" evidence="1">
    <location>
        <begin position="171"/>
        <end position="291"/>
    </location>
</feature>
<evidence type="ECO:0000313" key="3">
    <source>
        <dbReference type="Proteomes" id="UP000197361"/>
    </source>
</evidence>
<dbReference type="InterPro" id="IPR043519">
    <property type="entry name" value="NT_sf"/>
</dbReference>
<sequence>MRSDISHLPAKNQRELEQIVRAIFEEFEDAHKLASGDRKAGRILKVILYGSIARGEGIYEPQTTKGYVSDYDILVIVNQDELAEPEYWTNLEDRFSRDHVILGRLRHPVSLIVHTLQQVNNNLADGRFFFLDVVKDGIVLYQSDDNELATPKPKRPADALKLAREYYEEWFPSAGEFFDGYLFGIEKNRYKWAAFQLHQATERLYHTLLLTCTFYTSHSHNIENLRKQGRRLDARLVYVWPDDAKEARRRFSLLKEAYVKARYSKHYRIEAEDLAWLGERVQELSAIVQQVCAEHLTALERAVAAEKDVPESPAA</sequence>
<dbReference type="OrthoDB" id="7442530at2"/>
<dbReference type="Proteomes" id="UP000197361">
    <property type="component" value="Unassembled WGS sequence"/>
</dbReference>
<dbReference type="PANTHER" id="PTHR33933:SF1">
    <property type="entry name" value="PROTEIN ADENYLYLTRANSFERASE MNTA-RELATED"/>
    <property type="match status" value="1"/>
</dbReference>
<evidence type="ECO:0000313" key="2">
    <source>
        <dbReference type="EMBL" id="OWQ97574.1"/>
    </source>
</evidence>
<comment type="caution">
    <text evidence="2">The sequence shown here is derived from an EMBL/GenBank/DDBJ whole genome shotgun (WGS) entry which is preliminary data.</text>
</comment>
<keyword evidence="2" id="KW-0808">Transferase</keyword>
<organism evidence="2 3">
    <name type="scientific">Sphingopyxis bauzanensis</name>
    <dbReference type="NCBI Taxonomy" id="651663"/>
    <lineage>
        <taxon>Bacteria</taxon>
        <taxon>Pseudomonadati</taxon>
        <taxon>Pseudomonadota</taxon>
        <taxon>Alphaproteobacteria</taxon>
        <taxon>Sphingomonadales</taxon>
        <taxon>Sphingomonadaceae</taxon>
        <taxon>Sphingopyxis</taxon>
    </lineage>
</organism>
<dbReference type="PANTHER" id="PTHR33933">
    <property type="entry name" value="NUCLEOTIDYLTRANSFERASE"/>
    <property type="match status" value="1"/>
</dbReference>
<dbReference type="SUPFAM" id="SSF81301">
    <property type="entry name" value="Nucleotidyltransferase"/>
    <property type="match status" value="1"/>
</dbReference>
<dbReference type="PROSITE" id="PS50910">
    <property type="entry name" value="HEPN"/>
    <property type="match status" value="1"/>
</dbReference>
<dbReference type="EMBL" id="NISK01000002">
    <property type="protein sequence ID" value="OWQ97574.1"/>
    <property type="molecule type" value="Genomic_DNA"/>
</dbReference>
<dbReference type="SMART" id="SM00748">
    <property type="entry name" value="HEPN"/>
    <property type="match status" value="1"/>
</dbReference>
<dbReference type="Pfam" id="PF05168">
    <property type="entry name" value="HEPN"/>
    <property type="match status" value="1"/>
</dbReference>
<dbReference type="Gene3D" id="3.30.460.10">
    <property type="entry name" value="Beta Polymerase, domain 2"/>
    <property type="match status" value="1"/>
</dbReference>
<dbReference type="InterPro" id="IPR007842">
    <property type="entry name" value="HEPN_dom"/>
</dbReference>
<protein>
    <submittedName>
        <fullName evidence="2">Nucleotidyltransferase</fullName>
    </submittedName>
</protein>